<dbReference type="SUPFAM" id="SSF55874">
    <property type="entry name" value="ATPase domain of HSP90 chaperone/DNA topoisomerase II/histidine kinase"/>
    <property type="match status" value="1"/>
</dbReference>
<dbReference type="Pfam" id="PF01119">
    <property type="entry name" value="DNA_mis_repair"/>
    <property type="match status" value="1"/>
</dbReference>
<dbReference type="Gene3D" id="3.30.565.10">
    <property type="entry name" value="Histidine kinase-like ATPase, C-terminal domain"/>
    <property type="match status" value="1"/>
</dbReference>
<feature type="compositionally biased region" description="Polar residues" evidence="6">
    <location>
        <begin position="339"/>
        <end position="353"/>
    </location>
</feature>
<dbReference type="InterPro" id="IPR014762">
    <property type="entry name" value="DNA_mismatch_repair_CS"/>
</dbReference>
<evidence type="ECO:0000256" key="1">
    <source>
        <dbReference type="ARBA" id="ARBA00006082"/>
    </source>
</evidence>
<gene>
    <name evidence="5 8" type="primary">mutL</name>
    <name evidence="8" type="ORF">DCR58_09915</name>
</gene>
<dbReference type="GO" id="GO:0004519">
    <property type="term" value="F:endonuclease activity"/>
    <property type="evidence" value="ECO:0007669"/>
    <property type="project" value="UniProtKB-KW"/>
</dbReference>
<keyword evidence="8" id="KW-0255">Endonuclease</keyword>
<keyword evidence="4 5" id="KW-0234">DNA repair</keyword>
<dbReference type="GO" id="GO:0006298">
    <property type="term" value="P:mismatch repair"/>
    <property type="evidence" value="ECO:0007669"/>
    <property type="project" value="UniProtKB-UniRule"/>
</dbReference>
<dbReference type="GO" id="GO:0032300">
    <property type="term" value="C:mismatch repair complex"/>
    <property type="evidence" value="ECO:0007669"/>
    <property type="project" value="InterPro"/>
</dbReference>
<dbReference type="GO" id="GO:0005524">
    <property type="term" value="F:ATP binding"/>
    <property type="evidence" value="ECO:0007669"/>
    <property type="project" value="InterPro"/>
</dbReference>
<dbReference type="EMBL" id="DMUP01000243">
    <property type="protein sequence ID" value="HAR57080.1"/>
    <property type="molecule type" value="Genomic_DNA"/>
</dbReference>
<evidence type="ECO:0000256" key="2">
    <source>
        <dbReference type="ARBA" id="ARBA00021975"/>
    </source>
</evidence>
<evidence type="ECO:0000313" key="8">
    <source>
        <dbReference type="EMBL" id="HAR57080.1"/>
    </source>
</evidence>
<dbReference type="Pfam" id="PF08676">
    <property type="entry name" value="MutL_C"/>
    <property type="match status" value="1"/>
</dbReference>
<evidence type="ECO:0000256" key="4">
    <source>
        <dbReference type="ARBA" id="ARBA00023204"/>
    </source>
</evidence>
<dbReference type="InterPro" id="IPR013507">
    <property type="entry name" value="DNA_mismatch_S5_2-like"/>
</dbReference>
<evidence type="ECO:0000259" key="7">
    <source>
        <dbReference type="SMART" id="SM01340"/>
    </source>
</evidence>
<dbReference type="InterPro" id="IPR042121">
    <property type="entry name" value="MutL_C_regsub"/>
</dbReference>
<keyword evidence="8" id="KW-0378">Hydrolase</keyword>
<keyword evidence="8" id="KW-0540">Nuclease</keyword>
<dbReference type="AlphaFoldDB" id="A0A348WRB8"/>
<dbReference type="InterPro" id="IPR020568">
    <property type="entry name" value="Ribosomal_Su5_D2-typ_SF"/>
</dbReference>
<feature type="region of interest" description="Disordered" evidence="6">
    <location>
        <begin position="336"/>
        <end position="370"/>
    </location>
</feature>
<reference evidence="8 9" key="1">
    <citation type="journal article" date="2018" name="Nat. Biotechnol.">
        <title>A standardized bacterial taxonomy based on genome phylogeny substantially revises the tree of life.</title>
        <authorList>
            <person name="Parks D.H."/>
            <person name="Chuvochina M."/>
            <person name="Waite D.W."/>
            <person name="Rinke C."/>
            <person name="Skarshewski A."/>
            <person name="Chaumeil P.A."/>
            <person name="Hugenholtz P."/>
        </authorList>
    </citation>
    <scope>NUCLEOTIDE SEQUENCE [LARGE SCALE GENOMIC DNA]</scope>
    <source>
        <strain evidence="8">UBA9360</strain>
    </source>
</reference>
<feature type="domain" description="DNA mismatch repair protein S5" evidence="7">
    <location>
        <begin position="214"/>
        <end position="332"/>
    </location>
</feature>
<organism evidence="8 9">
    <name type="scientific">Idiomarina baltica</name>
    <dbReference type="NCBI Taxonomy" id="190892"/>
    <lineage>
        <taxon>Bacteria</taxon>
        <taxon>Pseudomonadati</taxon>
        <taxon>Pseudomonadota</taxon>
        <taxon>Gammaproteobacteria</taxon>
        <taxon>Alteromonadales</taxon>
        <taxon>Idiomarinaceae</taxon>
        <taxon>Idiomarina</taxon>
    </lineage>
</organism>
<dbReference type="InterPro" id="IPR020667">
    <property type="entry name" value="DNA_mismatch_repair_MutL"/>
</dbReference>
<keyword evidence="3 5" id="KW-0227">DNA damage</keyword>
<dbReference type="PANTHER" id="PTHR10073:SF12">
    <property type="entry name" value="DNA MISMATCH REPAIR PROTEIN MLH1"/>
    <property type="match status" value="1"/>
</dbReference>
<dbReference type="InterPro" id="IPR037198">
    <property type="entry name" value="MutL_C_sf"/>
</dbReference>
<dbReference type="InterPro" id="IPR014790">
    <property type="entry name" value="MutL_C"/>
</dbReference>
<evidence type="ECO:0000256" key="5">
    <source>
        <dbReference type="HAMAP-Rule" id="MF_00149"/>
    </source>
</evidence>
<dbReference type="InterPro" id="IPR002099">
    <property type="entry name" value="MutL/Mlh/PMS"/>
</dbReference>
<dbReference type="InterPro" id="IPR038973">
    <property type="entry name" value="MutL/Mlh/Pms-like"/>
</dbReference>
<dbReference type="STRING" id="314276.OS145_01985"/>
<dbReference type="GO" id="GO:0016887">
    <property type="term" value="F:ATP hydrolysis activity"/>
    <property type="evidence" value="ECO:0007669"/>
    <property type="project" value="InterPro"/>
</dbReference>
<evidence type="ECO:0000256" key="6">
    <source>
        <dbReference type="SAM" id="MobiDB-lite"/>
    </source>
</evidence>
<dbReference type="GO" id="GO:0140664">
    <property type="term" value="F:ATP-dependent DNA damage sensor activity"/>
    <property type="evidence" value="ECO:0007669"/>
    <property type="project" value="InterPro"/>
</dbReference>
<name>A0A348WRB8_9GAMM</name>
<evidence type="ECO:0000313" key="9">
    <source>
        <dbReference type="Proteomes" id="UP000262878"/>
    </source>
</evidence>
<comment type="caution">
    <text evidence="8">The sequence shown here is derived from an EMBL/GenBank/DDBJ whole genome shotgun (WGS) entry which is preliminary data.</text>
</comment>
<dbReference type="CDD" id="cd16926">
    <property type="entry name" value="HATPase_MutL-MLH-PMS-like"/>
    <property type="match status" value="1"/>
</dbReference>
<dbReference type="PROSITE" id="PS00058">
    <property type="entry name" value="DNA_MISMATCH_REPAIR_1"/>
    <property type="match status" value="1"/>
</dbReference>
<sequence length="574" mass="64915">MPIKQLPVELANQIAAGEVVERPASIVKELVENALDAKASELVIDIESGGAKRIRIRDNGVGIPRDELALALSRHATSKIADIDDLEAITSLGFRGEALASISSVSRLRLVSKPAEQSAAWQAWSEGKDMQVRIEPASHPDGTTVDIQDVFYNTPARRKFLRTDKTEFGHIDEVIKRIALSRWDIDITLNHNGKRVRYYPAVSEHDQLHWRRRLAKVCGSGFAQDALYFQQHAHDIHIEGWLAAPEQCRHQGDVQYSFVNGRMMKDKLINHAIRQAYDSFLTAERVPTFAIYLTVPADQVDVNVHPAKHEVRFHQQRQVHDFVLNTVKQLLLGQHQEDTNSASDRVEDATQQPRHLYQTGGSKKHVTSNPSVRDYSAHAQSNTANRSRLGASILPNAVELTVDARQWRIVDVFHGRFALIRRDEQPAWLDLVNVQRRLLEPQIKQQYQQGMAGQPLLVEQKINLSETEWTKKQVSQYSSELAQSGVSFYWQGASFIVTQVPSMLRRKHIASSVLSLLEQCKLSDQAIIEFLADAAVDTMLSKSQADYWCQQWQTQLDSTSTLLQQIKVPEVNET</sequence>
<comment type="similarity">
    <text evidence="1 5">Belongs to the DNA mismatch repair MutL/HexB family.</text>
</comment>
<dbReference type="Gene3D" id="3.30.1370.100">
    <property type="entry name" value="MutL, C-terminal domain, regulatory subdomain"/>
    <property type="match status" value="1"/>
</dbReference>
<dbReference type="Gene3D" id="3.30.230.10">
    <property type="match status" value="1"/>
</dbReference>
<dbReference type="GO" id="GO:0030983">
    <property type="term" value="F:mismatched DNA binding"/>
    <property type="evidence" value="ECO:0007669"/>
    <property type="project" value="InterPro"/>
</dbReference>
<accession>A0A348WRB8</accession>
<dbReference type="HAMAP" id="MF_00149">
    <property type="entry name" value="DNA_mis_repair"/>
    <property type="match status" value="1"/>
</dbReference>
<dbReference type="InterPro" id="IPR036890">
    <property type="entry name" value="HATPase_C_sf"/>
</dbReference>
<dbReference type="InterPro" id="IPR014721">
    <property type="entry name" value="Ribsml_uS5_D2-typ_fold_subgr"/>
</dbReference>
<evidence type="ECO:0000256" key="3">
    <source>
        <dbReference type="ARBA" id="ARBA00022763"/>
    </source>
</evidence>
<dbReference type="SUPFAM" id="SSF118116">
    <property type="entry name" value="DNA mismatch repair protein MutL"/>
    <property type="match status" value="1"/>
</dbReference>
<dbReference type="NCBIfam" id="TIGR00585">
    <property type="entry name" value="mutl"/>
    <property type="match status" value="1"/>
</dbReference>
<dbReference type="PANTHER" id="PTHR10073">
    <property type="entry name" value="DNA MISMATCH REPAIR PROTEIN MLH, PMS, MUTL"/>
    <property type="match status" value="1"/>
</dbReference>
<dbReference type="CDD" id="cd03482">
    <property type="entry name" value="MutL_Trans_MutL"/>
    <property type="match status" value="1"/>
</dbReference>
<dbReference type="Proteomes" id="UP000262878">
    <property type="component" value="Unassembled WGS sequence"/>
</dbReference>
<proteinExistence type="inferred from homology"/>
<dbReference type="Pfam" id="PF13589">
    <property type="entry name" value="HATPase_c_3"/>
    <property type="match status" value="1"/>
</dbReference>
<comment type="function">
    <text evidence="5">This protein is involved in the repair of mismatches in DNA. It is required for dam-dependent methyl-directed DNA mismatch repair. May act as a 'molecular matchmaker', a protein that promotes the formation of a stable complex between two or more DNA-binding proteins in an ATP-dependent manner without itself being part of a final effector complex.</text>
</comment>
<dbReference type="SMART" id="SM01340">
    <property type="entry name" value="DNA_mis_repair"/>
    <property type="match status" value="1"/>
</dbReference>
<dbReference type="FunFam" id="3.30.565.10:FF:000003">
    <property type="entry name" value="DNA mismatch repair endonuclease MutL"/>
    <property type="match status" value="1"/>
</dbReference>
<dbReference type="SUPFAM" id="SSF54211">
    <property type="entry name" value="Ribosomal protein S5 domain 2-like"/>
    <property type="match status" value="1"/>
</dbReference>
<protein>
    <recommendedName>
        <fullName evidence="2 5">DNA mismatch repair protein MutL</fullName>
    </recommendedName>
</protein>